<dbReference type="InterPro" id="IPR043519">
    <property type="entry name" value="NT_sf"/>
</dbReference>
<keyword evidence="3" id="KW-0547">Nucleotide-binding</keyword>
<evidence type="ECO:0000259" key="7">
    <source>
        <dbReference type="Pfam" id="PF03710"/>
    </source>
</evidence>
<dbReference type="InterPro" id="IPR023057">
    <property type="entry name" value="GlnE"/>
</dbReference>
<dbReference type="InterPro" id="IPR013546">
    <property type="entry name" value="PII_UdlTrfase/GS_AdlTrfase"/>
</dbReference>
<evidence type="ECO:0000313" key="9">
    <source>
        <dbReference type="EMBL" id="VAX25374.1"/>
    </source>
</evidence>
<gene>
    <name evidence="9" type="ORF">MNBD_NITROSPINAE03-1665</name>
</gene>
<dbReference type="Gene3D" id="3.30.460.10">
    <property type="entry name" value="Beta Polymerase, domain 2"/>
    <property type="match status" value="2"/>
</dbReference>
<keyword evidence="9" id="KW-0436">Ligase</keyword>
<protein>
    <submittedName>
        <fullName evidence="9">Glutamate-ammonia-ligase adenylyltransferase</fullName>
        <ecNumber evidence="9">2.7.7.42</ecNumber>
    </submittedName>
</protein>
<evidence type="ECO:0000256" key="5">
    <source>
        <dbReference type="ARBA" id="ARBA00022842"/>
    </source>
</evidence>
<dbReference type="Gene3D" id="1.20.120.330">
    <property type="entry name" value="Nucleotidyltransferases domain 2"/>
    <property type="match status" value="2"/>
</dbReference>
<dbReference type="AlphaFoldDB" id="A0A3B1CMZ7"/>
<feature type="domain" description="PII-uridylyltransferase/Glutamine-synthetase adenylyltransferase" evidence="8">
    <location>
        <begin position="323"/>
        <end position="450"/>
    </location>
</feature>
<dbReference type="GO" id="GO:0000820">
    <property type="term" value="P:regulation of glutamine family amino acid metabolic process"/>
    <property type="evidence" value="ECO:0007669"/>
    <property type="project" value="TreeGrafter"/>
</dbReference>
<keyword evidence="6" id="KW-0511">Multifunctional enzyme</keyword>
<dbReference type="GO" id="GO:0016874">
    <property type="term" value="F:ligase activity"/>
    <property type="evidence" value="ECO:0007669"/>
    <property type="project" value="UniProtKB-KW"/>
</dbReference>
<dbReference type="InterPro" id="IPR005190">
    <property type="entry name" value="GlnE_rpt_dom"/>
</dbReference>
<accession>A0A3B1CMZ7</accession>
<keyword evidence="5" id="KW-0460">Magnesium</keyword>
<evidence type="ECO:0000256" key="6">
    <source>
        <dbReference type="ARBA" id="ARBA00023268"/>
    </source>
</evidence>
<organism evidence="9">
    <name type="scientific">hydrothermal vent metagenome</name>
    <dbReference type="NCBI Taxonomy" id="652676"/>
    <lineage>
        <taxon>unclassified sequences</taxon>
        <taxon>metagenomes</taxon>
        <taxon>ecological metagenomes</taxon>
    </lineage>
</organism>
<dbReference type="Pfam" id="PF03710">
    <property type="entry name" value="GlnE"/>
    <property type="match status" value="2"/>
</dbReference>
<evidence type="ECO:0000259" key="8">
    <source>
        <dbReference type="Pfam" id="PF08335"/>
    </source>
</evidence>
<dbReference type="GO" id="GO:0005829">
    <property type="term" value="C:cytosol"/>
    <property type="evidence" value="ECO:0007669"/>
    <property type="project" value="TreeGrafter"/>
</dbReference>
<feature type="domain" description="PII-uridylyltransferase/Glutamine-synthetase adenylyltransferase" evidence="8">
    <location>
        <begin position="839"/>
        <end position="961"/>
    </location>
</feature>
<keyword evidence="2 9" id="KW-0548">Nucleotidyltransferase</keyword>
<dbReference type="EC" id="2.7.7.42" evidence="9"/>
<dbReference type="PANTHER" id="PTHR30621:SF0">
    <property type="entry name" value="BIFUNCTIONAL GLUTAMINE SYNTHETASE ADENYLYLTRANSFERASE_ADENYLYL-REMOVING ENZYME"/>
    <property type="match status" value="1"/>
</dbReference>
<dbReference type="CDD" id="cd05401">
    <property type="entry name" value="NT_GlnE_GlnD_like"/>
    <property type="match status" value="2"/>
</dbReference>
<feature type="domain" description="Glutamate-ammonia ligase adenylyltransferase repeated" evidence="7">
    <location>
        <begin position="39"/>
        <end position="282"/>
    </location>
</feature>
<keyword evidence="4" id="KW-0067">ATP-binding</keyword>
<dbReference type="SUPFAM" id="SSF81593">
    <property type="entry name" value="Nucleotidyltransferase substrate binding subunit/domain"/>
    <property type="match status" value="2"/>
</dbReference>
<keyword evidence="1 9" id="KW-0808">Transferase</keyword>
<proteinExistence type="predicted"/>
<dbReference type="PANTHER" id="PTHR30621">
    <property type="entry name" value="GLUTAMINE SYNTHETASE ADENYLYLTRANSFERASE"/>
    <property type="match status" value="1"/>
</dbReference>
<evidence type="ECO:0000256" key="1">
    <source>
        <dbReference type="ARBA" id="ARBA00022679"/>
    </source>
</evidence>
<evidence type="ECO:0000256" key="3">
    <source>
        <dbReference type="ARBA" id="ARBA00022741"/>
    </source>
</evidence>
<feature type="domain" description="Glutamate-ammonia ligase adenylyltransferase repeated" evidence="7">
    <location>
        <begin position="563"/>
        <end position="799"/>
    </location>
</feature>
<dbReference type="EMBL" id="UOGB01000328">
    <property type="protein sequence ID" value="VAX25374.1"/>
    <property type="molecule type" value="Genomic_DNA"/>
</dbReference>
<dbReference type="GO" id="GO:0005524">
    <property type="term" value="F:ATP binding"/>
    <property type="evidence" value="ECO:0007669"/>
    <property type="project" value="UniProtKB-KW"/>
</dbReference>
<reference evidence="9" key="1">
    <citation type="submission" date="2018-06" db="EMBL/GenBank/DDBJ databases">
        <authorList>
            <person name="Zhirakovskaya E."/>
        </authorList>
    </citation>
    <scope>NUCLEOTIDE SEQUENCE</scope>
</reference>
<dbReference type="GO" id="GO:0008882">
    <property type="term" value="F:[glutamate-ammonia-ligase] adenylyltransferase activity"/>
    <property type="evidence" value="ECO:0007669"/>
    <property type="project" value="UniProtKB-EC"/>
</dbReference>
<evidence type="ECO:0000256" key="4">
    <source>
        <dbReference type="ARBA" id="ARBA00022840"/>
    </source>
</evidence>
<dbReference type="NCBIfam" id="NF008292">
    <property type="entry name" value="PRK11072.1"/>
    <property type="match status" value="1"/>
</dbReference>
<sequence>MTPEVLARATSNPKDALKGIKRLLDIRPDLKTDMERLKPMAHIFSGSDYLTDWLIAKPEEIDWALDHVGFDATRDKKEMAVNLKELMTGLDTMSALRRFKHRELCRICARELSGKASFDKTAQDWSTVADIAIDTAIKIAESDALKKYGDPIYTELTCDTERIAMFAALGLGKLGGKELNISSDVDLIFIHSSDNGKTSGPLSIPLHEFFVRIAREVVRLVSEVTHEGFVFRVDLDLRPEGKAGEITNSIGAMEIYYESWGQQWERQALIKARHCGGGEDVSREVINRLHPFVYRKYMDEGDLKEISAMKKKIDLTLSGSKDTACDIKLGRGGIREIEFVAQSMQLLYGARHVDLQTQSTIKALDVCDFLGFLSTPHYRDLKDTYYFHRKLENRIQYDHNQQTHKIPNDKPRREKLGRLMGFDTGDPADDLMDDVKKRMKRISEIFDLFFIQDEKTGSETFPYPLDDEEAVAVWLDKLRFDHPRTSAKALNLLRNGGSFSHPSERSVMAFDRFGPYIVSQAATTPWPDHVILGFSNFVESRAGQGGRGLLYELLDEHRPVIKLLSAIFSSSEYLTAALLRQPDLLDRLLVSDPVEKPADRSAYTMEFKQSIAEKSSVEVRLGLINSFRAAESLRLGLRRILGLTDRFGQMNGLTLLAEEYIKAVAYLAREEIDKTHKTPEDVKWVLVAAGKLGRREMNFGSDIDLLVFYDNNDNDAGDASVYNYVVLLVQGVIRLSGAMTPFGDGYQIDMRLRPEGEAGPLVVSYNAMVDYYDNRGQIWERLALVGARPICGDKKFTRKVMGALGSFIKPGDLLKPSDSDKIVKIRERIASERVKPGVVDIKFGRGGLIDIEFICQWLAMENRETPSEDRPFTLSMLKTARAKKWLEKDVADDLIKAYLFLRSLEDTLRMDKEKAVNVIPISDTILLNRLSRAMEETPGRSGGLVEVIKKTMRKVSGIYLRFFELRGRKK</sequence>
<name>A0A3B1CMZ7_9ZZZZ</name>
<evidence type="ECO:0000256" key="2">
    <source>
        <dbReference type="ARBA" id="ARBA00022695"/>
    </source>
</evidence>
<dbReference type="Pfam" id="PF08335">
    <property type="entry name" value="GlnD_UR_UTase"/>
    <property type="match status" value="2"/>
</dbReference>
<dbReference type="SUPFAM" id="SSF81301">
    <property type="entry name" value="Nucleotidyltransferase"/>
    <property type="match status" value="2"/>
</dbReference>